<keyword evidence="4" id="KW-0804">Transcription</keyword>
<gene>
    <name evidence="8" type="ORF">SPI_05947</name>
</gene>
<evidence type="ECO:0000313" key="8">
    <source>
        <dbReference type="EMBL" id="OAA59749.1"/>
    </source>
</evidence>
<name>A0A167SM29_9HYPO</name>
<evidence type="ECO:0000313" key="9">
    <source>
        <dbReference type="Proteomes" id="UP000076874"/>
    </source>
</evidence>
<organism evidence="8 9">
    <name type="scientific">Niveomyces insectorum RCEF 264</name>
    <dbReference type="NCBI Taxonomy" id="1081102"/>
    <lineage>
        <taxon>Eukaryota</taxon>
        <taxon>Fungi</taxon>
        <taxon>Dikarya</taxon>
        <taxon>Ascomycota</taxon>
        <taxon>Pezizomycotina</taxon>
        <taxon>Sordariomycetes</taxon>
        <taxon>Hypocreomycetidae</taxon>
        <taxon>Hypocreales</taxon>
        <taxon>Cordycipitaceae</taxon>
        <taxon>Niveomyces</taxon>
    </lineage>
</organism>
<feature type="region of interest" description="Disordered" evidence="6">
    <location>
        <begin position="616"/>
        <end position="646"/>
    </location>
</feature>
<keyword evidence="9" id="KW-1185">Reference proteome</keyword>
<feature type="compositionally biased region" description="Low complexity" evidence="6">
    <location>
        <begin position="159"/>
        <end position="169"/>
    </location>
</feature>
<keyword evidence="5" id="KW-0539">Nucleus</keyword>
<dbReference type="PANTHER" id="PTHR47171:SF6">
    <property type="entry name" value="SPECIFIC TRANSCRIPTION FACTOR, PUTATIVE (AFU_ORTHOLOGUE AFUA_2G06130)-RELATED"/>
    <property type="match status" value="1"/>
</dbReference>
<evidence type="ECO:0000256" key="4">
    <source>
        <dbReference type="ARBA" id="ARBA00023163"/>
    </source>
</evidence>
<sequence>MAARFTFVPQTTGRTDGRRRIRSRTACESCRSRKRRCDHISRRQSLLTRSPGPVDPARTDAASSDAPTASNHAARVGHPAEMNHGPAPGAPPSHPVASNTPPTPQQTDSGCDSETGGDNAHSPMRSASVAPSGPPYEPLSRPSGAPPPPPPPPLPPPSASALEATPTTPRFVGDMDPEARLLDDGDSPEEASPDVVGIWTQQRASENYAGSDARSSVVCRHRGPPPRLLAPISDMVSVHCITALSDVYFAQVHPLIPILNEVEYRQQLAAGNLPAALAHVVCLAAAKDRLAEPHLKLLQAGDAPVSVRQFCSRLHTSLVTALSGRVGLRKLTTIRIMALLSLHQEGSDGAEQASSYNAQAIHRAQSLAMHLRRPNDEGFEMTRVFWCLWTLDRFTAAMHSRPCVLFNSDIAIAPITPEQSGSVAFDILFRIARTLNDVIGLYRPTNQDTTVTGIDADFPGFEQIVQEANGSHLGPSILDTLHTFYLSTAVISHRLRTINSLPMPTTSRLRQQLSAVRIIRSLQNPQRLQSLHPFPIIVYATSLALSVSYQQLRYSLLDADREQARNDFDAACGILQVLRQKWASADVIASLALKISAELNKVTSLDMLYVNRAATGKHDNARPNGHPQAPSRTPVVSTTESSDVQNTTNVVGQTTYADSAAARPGWDSATFELFDGMDDISWMYLDAENPVSFDLLPLQEFWQGDAPSAR</sequence>
<comment type="caution">
    <text evidence="8">The sequence shown here is derived from an EMBL/GenBank/DDBJ whole genome shotgun (WGS) entry which is preliminary data.</text>
</comment>
<dbReference type="GO" id="GO:0008270">
    <property type="term" value="F:zinc ion binding"/>
    <property type="evidence" value="ECO:0007669"/>
    <property type="project" value="InterPro"/>
</dbReference>
<keyword evidence="3" id="KW-0238">DNA-binding</keyword>
<feature type="compositionally biased region" description="Pro residues" evidence="6">
    <location>
        <begin position="144"/>
        <end position="158"/>
    </location>
</feature>
<evidence type="ECO:0000256" key="1">
    <source>
        <dbReference type="ARBA" id="ARBA00022833"/>
    </source>
</evidence>
<dbReference type="SMART" id="SM00906">
    <property type="entry name" value="Fungal_trans"/>
    <property type="match status" value="1"/>
</dbReference>
<dbReference type="GO" id="GO:0003677">
    <property type="term" value="F:DNA binding"/>
    <property type="evidence" value="ECO:0007669"/>
    <property type="project" value="UniProtKB-KW"/>
</dbReference>
<accession>A0A167SM29</accession>
<dbReference type="InterPro" id="IPR001138">
    <property type="entry name" value="Zn2Cys6_DnaBD"/>
</dbReference>
<dbReference type="PANTHER" id="PTHR47171">
    <property type="entry name" value="FARA-RELATED"/>
    <property type="match status" value="1"/>
</dbReference>
<dbReference type="STRING" id="1081102.A0A167SM29"/>
<dbReference type="InterPro" id="IPR007219">
    <property type="entry name" value="XnlR_reg_dom"/>
</dbReference>
<dbReference type="GO" id="GO:0000981">
    <property type="term" value="F:DNA-binding transcription factor activity, RNA polymerase II-specific"/>
    <property type="evidence" value="ECO:0007669"/>
    <property type="project" value="InterPro"/>
</dbReference>
<dbReference type="Proteomes" id="UP000076874">
    <property type="component" value="Unassembled WGS sequence"/>
</dbReference>
<dbReference type="EMBL" id="AZHD01000010">
    <property type="protein sequence ID" value="OAA59749.1"/>
    <property type="molecule type" value="Genomic_DNA"/>
</dbReference>
<dbReference type="AlphaFoldDB" id="A0A167SM29"/>
<dbReference type="GO" id="GO:0006351">
    <property type="term" value="P:DNA-templated transcription"/>
    <property type="evidence" value="ECO:0007669"/>
    <property type="project" value="InterPro"/>
</dbReference>
<reference evidence="8 9" key="1">
    <citation type="journal article" date="2016" name="Genome Biol. Evol.">
        <title>Divergent and convergent evolution of fungal pathogenicity.</title>
        <authorList>
            <person name="Shang Y."/>
            <person name="Xiao G."/>
            <person name="Zheng P."/>
            <person name="Cen K."/>
            <person name="Zhan S."/>
            <person name="Wang C."/>
        </authorList>
    </citation>
    <scope>NUCLEOTIDE SEQUENCE [LARGE SCALE GENOMIC DNA]</scope>
    <source>
        <strain evidence="8 9">RCEF 264</strain>
    </source>
</reference>
<evidence type="ECO:0000256" key="3">
    <source>
        <dbReference type="ARBA" id="ARBA00023125"/>
    </source>
</evidence>
<dbReference type="Pfam" id="PF04082">
    <property type="entry name" value="Fungal_trans"/>
    <property type="match status" value="1"/>
</dbReference>
<protein>
    <submittedName>
        <fullName evidence="8">Transcription factor</fullName>
    </submittedName>
</protein>
<feature type="domain" description="Xylanolytic transcriptional activator regulatory" evidence="7">
    <location>
        <begin position="353"/>
        <end position="421"/>
    </location>
</feature>
<proteinExistence type="predicted"/>
<evidence type="ECO:0000256" key="6">
    <source>
        <dbReference type="SAM" id="MobiDB-lite"/>
    </source>
</evidence>
<evidence type="ECO:0000259" key="7">
    <source>
        <dbReference type="SMART" id="SM00906"/>
    </source>
</evidence>
<keyword evidence="1" id="KW-0862">Zinc</keyword>
<feature type="compositionally biased region" description="Low complexity" evidence="6">
    <location>
        <begin position="55"/>
        <end position="70"/>
    </location>
</feature>
<dbReference type="InterPro" id="IPR052073">
    <property type="entry name" value="Amide_Lactam_Regulators"/>
</dbReference>
<evidence type="ECO:0000256" key="5">
    <source>
        <dbReference type="ARBA" id="ARBA00023242"/>
    </source>
</evidence>
<feature type="compositionally biased region" description="Polar residues" evidence="6">
    <location>
        <begin position="630"/>
        <end position="643"/>
    </location>
</feature>
<feature type="region of interest" description="Disordered" evidence="6">
    <location>
        <begin position="1"/>
        <end position="194"/>
    </location>
</feature>
<dbReference type="CDD" id="cd00067">
    <property type="entry name" value="GAL4"/>
    <property type="match status" value="1"/>
</dbReference>
<dbReference type="OrthoDB" id="3990906at2759"/>
<keyword evidence="2" id="KW-0805">Transcription regulation</keyword>
<dbReference type="CDD" id="cd12148">
    <property type="entry name" value="fungal_TF_MHR"/>
    <property type="match status" value="1"/>
</dbReference>
<evidence type="ECO:0000256" key="2">
    <source>
        <dbReference type="ARBA" id="ARBA00023015"/>
    </source>
</evidence>